<dbReference type="Proteomes" id="UP000247569">
    <property type="component" value="Unassembled WGS sequence"/>
</dbReference>
<organism evidence="1 2">
    <name type="scientific">Nocardia tenerifensis</name>
    <dbReference type="NCBI Taxonomy" id="228006"/>
    <lineage>
        <taxon>Bacteria</taxon>
        <taxon>Bacillati</taxon>
        <taxon>Actinomycetota</taxon>
        <taxon>Actinomycetes</taxon>
        <taxon>Mycobacteriales</taxon>
        <taxon>Nocardiaceae</taxon>
        <taxon>Nocardia</taxon>
    </lineage>
</organism>
<accession>A0A318JU59</accession>
<comment type="caution">
    <text evidence="1">The sequence shown here is derived from an EMBL/GenBank/DDBJ whole genome shotgun (WGS) entry which is preliminary data.</text>
</comment>
<keyword evidence="2" id="KW-1185">Reference proteome</keyword>
<evidence type="ECO:0000313" key="1">
    <source>
        <dbReference type="EMBL" id="PXX55563.1"/>
    </source>
</evidence>
<gene>
    <name evidence="1" type="ORF">DFR70_12132</name>
</gene>
<dbReference type="EMBL" id="QJKF01000021">
    <property type="protein sequence ID" value="PXX55563.1"/>
    <property type="molecule type" value="Genomic_DNA"/>
</dbReference>
<dbReference type="RefSeq" id="WP_040742334.1">
    <property type="nucleotide sequence ID" value="NZ_QJKF01000021.1"/>
</dbReference>
<sequence length="134" mass="14585">MKNQYFGRRRQSAVRAVAWMQGCARVAIGAGMLLNPAQAVRSWSGEYDEKASSLPSRAFGMRDLVLGAGTLWSLHRGHPVRHWFILAVGLELIDSSVTVNKRRITGRAGPLDTWELLTASGLLGGILVGALLDE</sequence>
<dbReference type="OrthoDB" id="4570938at2"/>
<dbReference type="AlphaFoldDB" id="A0A318JU59"/>
<evidence type="ECO:0000313" key="2">
    <source>
        <dbReference type="Proteomes" id="UP000247569"/>
    </source>
</evidence>
<protein>
    <recommendedName>
        <fullName evidence="3">VanZ like protein</fullName>
    </recommendedName>
</protein>
<reference evidence="1 2" key="1">
    <citation type="submission" date="2018-05" db="EMBL/GenBank/DDBJ databases">
        <title>Genomic Encyclopedia of Type Strains, Phase IV (KMG-IV): sequencing the most valuable type-strain genomes for metagenomic binning, comparative biology and taxonomic classification.</title>
        <authorList>
            <person name="Goeker M."/>
        </authorList>
    </citation>
    <scope>NUCLEOTIDE SEQUENCE [LARGE SCALE GENOMIC DNA]</scope>
    <source>
        <strain evidence="1 2">DSM 44704</strain>
    </source>
</reference>
<evidence type="ECO:0008006" key="3">
    <source>
        <dbReference type="Google" id="ProtNLM"/>
    </source>
</evidence>
<name>A0A318JU59_9NOCA</name>
<proteinExistence type="predicted"/>